<feature type="region of interest" description="Disordered" evidence="1">
    <location>
        <begin position="522"/>
        <end position="602"/>
    </location>
</feature>
<gene>
    <name evidence="2" type="ORF">CVIRNUC_007584</name>
</gene>
<comment type="caution">
    <text evidence="2">The sequence shown here is derived from an EMBL/GenBank/DDBJ whole genome shotgun (WGS) entry which is preliminary data.</text>
</comment>
<feature type="region of interest" description="Disordered" evidence="1">
    <location>
        <begin position="36"/>
        <end position="76"/>
    </location>
</feature>
<organism evidence="2 3">
    <name type="scientific">Coccomyxa viridis</name>
    <dbReference type="NCBI Taxonomy" id="1274662"/>
    <lineage>
        <taxon>Eukaryota</taxon>
        <taxon>Viridiplantae</taxon>
        <taxon>Chlorophyta</taxon>
        <taxon>core chlorophytes</taxon>
        <taxon>Trebouxiophyceae</taxon>
        <taxon>Trebouxiophyceae incertae sedis</taxon>
        <taxon>Coccomyxaceae</taxon>
        <taxon>Coccomyxa</taxon>
    </lineage>
</organism>
<feature type="compositionally biased region" description="Polar residues" evidence="1">
    <location>
        <begin position="561"/>
        <end position="573"/>
    </location>
</feature>
<evidence type="ECO:0000313" key="3">
    <source>
        <dbReference type="Proteomes" id="UP001314263"/>
    </source>
</evidence>
<sequence>MECERPDSQAVTRNAAAGQHVRGLLCSPERQPCAKRRQHAARELEQLLASLPDIDVGPPATPPDPTSNMQGQHCSSQAVLSSSLVQDTMEDTQPKAQGTCQEAQSPERRARRARKMQQVPPRSADSAQAADSSESEFTALPATVLYEPWTHKQLKRHKRHGKLVPIVHHAVQACKLGAAQGMSVIKAGPDPALVVAIDQALKGASCAPADCSMLIRTSKTRSIKGRPASTPRPSAKKRAIPAADAGPSGRRAIMVQSSTAREPTHFIAELQMDLAARILAKRPSVTASGRAPGTLHGGASQARAILAPGKRPNLSASGIAAIKSRAAVQQPSPAGSTFQNMGHLAIGGAGASAFQRLLPRQQNTLLGAGNPGGMPQNRTVVEQASAFQLSDLRAPTQSLQPASMYPDGLTCLESASAEERHLRPGALETLANAMAASEQTAAAVEMQLASSTRRTSGPLSTASDRLLARPAGQESGSAQYLRGVPITLEELCPGMTPMQAHAAQQQLAAGHIDLSGVLQGQPVSMRAPGTQQCQLSRPQLEPSPSASNPSAQDALSAAMRSFSQETLQPTSAAPQRHTSRGRAGQAPFSQAGAQAAHMGHTHAAALSGGQTEAANFFASPMLLPLVESLPVTPLAEDDTLMGLWNSSSKKRWATSSHAAAWPQQLTLGIPYKTILLP</sequence>
<evidence type="ECO:0000313" key="2">
    <source>
        <dbReference type="EMBL" id="CAK0784380.1"/>
    </source>
</evidence>
<evidence type="ECO:0000256" key="1">
    <source>
        <dbReference type="SAM" id="MobiDB-lite"/>
    </source>
</evidence>
<dbReference type="AlphaFoldDB" id="A0AAV1IDQ3"/>
<dbReference type="Proteomes" id="UP001314263">
    <property type="component" value="Unassembled WGS sequence"/>
</dbReference>
<keyword evidence="3" id="KW-1185">Reference proteome</keyword>
<feature type="region of interest" description="Disordered" evidence="1">
    <location>
        <begin position="221"/>
        <end position="248"/>
    </location>
</feature>
<feature type="compositionally biased region" description="Low complexity" evidence="1">
    <location>
        <begin position="123"/>
        <end position="134"/>
    </location>
</feature>
<name>A0AAV1IDQ3_9CHLO</name>
<proteinExistence type="predicted"/>
<accession>A0AAV1IDQ3</accession>
<feature type="compositionally biased region" description="Polar residues" evidence="1">
    <location>
        <begin position="529"/>
        <end position="553"/>
    </location>
</feature>
<feature type="compositionally biased region" description="Polar residues" evidence="1">
    <location>
        <begin position="448"/>
        <end position="463"/>
    </location>
</feature>
<feature type="region of interest" description="Disordered" evidence="1">
    <location>
        <begin position="448"/>
        <end position="478"/>
    </location>
</feature>
<protein>
    <submittedName>
        <fullName evidence="2">Uncharacterized protein</fullName>
    </submittedName>
</protein>
<reference evidence="2 3" key="1">
    <citation type="submission" date="2023-10" db="EMBL/GenBank/DDBJ databases">
        <authorList>
            <person name="Maclean D."/>
            <person name="Macfadyen A."/>
        </authorList>
    </citation>
    <scope>NUCLEOTIDE SEQUENCE [LARGE SCALE GENOMIC DNA]</scope>
</reference>
<feature type="compositionally biased region" description="Polar residues" evidence="1">
    <location>
        <begin position="94"/>
        <end position="104"/>
    </location>
</feature>
<dbReference type="EMBL" id="CAUYUE010000010">
    <property type="protein sequence ID" value="CAK0784380.1"/>
    <property type="molecule type" value="Genomic_DNA"/>
</dbReference>
<feature type="region of interest" description="Disordered" evidence="1">
    <location>
        <begin position="89"/>
        <end position="134"/>
    </location>
</feature>